<gene>
    <name evidence="7" type="ORF">H0A62_01825</name>
</gene>
<evidence type="ECO:0000313" key="7">
    <source>
        <dbReference type="EMBL" id="NYT84329.1"/>
    </source>
</evidence>
<feature type="domain" description="PglD N-terminal" evidence="6">
    <location>
        <begin position="3"/>
        <end position="79"/>
    </location>
</feature>
<dbReference type="InterPro" id="IPR050179">
    <property type="entry name" value="Trans_hexapeptide_repeat"/>
</dbReference>
<evidence type="ECO:0000259" key="6">
    <source>
        <dbReference type="Pfam" id="PF17836"/>
    </source>
</evidence>
<dbReference type="InterPro" id="IPR041561">
    <property type="entry name" value="PglD_N"/>
</dbReference>
<protein>
    <submittedName>
        <fullName evidence="7">Acetyltransferase</fullName>
    </submittedName>
</protein>
<feature type="active site" description="Proton acceptor" evidence="4">
    <location>
        <position position="135"/>
    </location>
</feature>
<dbReference type="SUPFAM" id="SSF51161">
    <property type="entry name" value="Trimeric LpxA-like enzymes"/>
    <property type="match status" value="1"/>
</dbReference>
<dbReference type="PANTHER" id="PTHR43300:SF7">
    <property type="entry name" value="UDP-N-ACETYLBACILLOSAMINE N-ACETYLTRANSFERASE"/>
    <property type="match status" value="1"/>
</dbReference>
<dbReference type="Pfam" id="PF17836">
    <property type="entry name" value="PglD_N"/>
    <property type="match status" value="1"/>
</dbReference>
<accession>A0A853GY76</accession>
<dbReference type="CDD" id="cd03360">
    <property type="entry name" value="LbH_AT_putative"/>
    <property type="match status" value="1"/>
</dbReference>
<dbReference type="Proteomes" id="UP000554144">
    <property type="component" value="Unassembled WGS sequence"/>
</dbReference>
<feature type="binding site" evidence="5">
    <location>
        <begin position="10"/>
        <end position="12"/>
    </location>
    <ligand>
        <name>substrate</name>
    </ligand>
</feature>
<evidence type="ECO:0000256" key="4">
    <source>
        <dbReference type="PIRSR" id="PIRSR620019-1"/>
    </source>
</evidence>
<feature type="binding site" evidence="5">
    <location>
        <begin position="32"/>
        <end position="33"/>
    </location>
    <ligand>
        <name>substrate</name>
    </ligand>
</feature>
<evidence type="ECO:0000256" key="5">
    <source>
        <dbReference type="PIRSR" id="PIRSR620019-2"/>
    </source>
</evidence>
<dbReference type="Gene3D" id="2.160.10.10">
    <property type="entry name" value="Hexapeptide repeat proteins"/>
    <property type="match status" value="1"/>
</dbReference>
<sequence>MKRLAVLGASGHGKVVADCAELCGWNAVSFFDDAWPALQQNGAWPVKGNTEDLLAGLSSYDGVVVGIGNNKIRQVKLKQLFDVGAPIVSLVHPTAVVSQHASLGLGCVVFANAVINVDACIGAGSILNTACSVDHDCVVGDCVHISPGARLAGGVKVGNLTWVGIGASVRQLVNIESGAMVAAGAVVVQDVPQGVTVAGVPAHILHRKE</sequence>
<organism evidence="7 8">
    <name type="scientific">Pollutimonas harenae</name>
    <dbReference type="NCBI Taxonomy" id="657015"/>
    <lineage>
        <taxon>Bacteria</taxon>
        <taxon>Pseudomonadati</taxon>
        <taxon>Pseudomonadota</taxon>
        <taxon>Betaproteobacteria</taxon>
        <taxon>Burkholderiales</taxon>
        <taxon>Alcaligenaceae</taxon>
        <taxon>Pollutimonas</taxon>
    </lineage>
</organism>
<dbReference type="GO" id="GO:0016740">
    <property type="term" value="F:transferase activity"/>
    <property type="evidence" value="ECO:0007669"/>
    <property type="project" value="UniProtKB-KW"/>
</dbReference>
<dbReference type="PANTHER" id="PTHR43300">
    <property type="entry name" value="ACETYLTRANSFERASE"/>
    <property type="match status" value="1"/>
</dbReference>
<feature type="site" description="Increases basicity of active site His" evidence="4">
    <location>
        <position position="136"/>
    </location>
</feature>
<keyword evidence="8" id="KW-1185">Reference proteome</keyword>
<evidence type="ECO:0000256" key="2">
    <source>
        <dbReference type="ARBA" id="ARBA00022679"/>
    </source>
</evidence>
<name>A0A853GY76_9BURK</name>
<dbReference type="InterPro" id="IPR011004">
    <property type="entry name" value="Trimer_LpxA-like_sf"/>
</dbReference>
<feature type="binding site" evidence="5">
    <location>
        <position position="165"/>
    </location>
    <ligand>
        <name>acetyl-CoA</name>
        <dbReference type="ChEBI" id="CHEBI:57288"/>
    </ligand>
</feature>
<evidence type="ECO:0000256" key="3">
    <source>
        <dbReference type="ARBA" id="ARBA00022737"/>
    </source>
</evidence>
<comment type="similarity">
    <text evidence="1">Belongs to the transferase hexapeptide repeat family.</text>
</comment>
<evidence type="ECO:0000256" key="1">
    <source>
        <dbReference type="ARBA" id="ARBA00007274"/>
    </source>
</evidence>
<dbReference type="Gene3D" id="3.40.50.20">
    <property type="match status" value="1"/>
</dbReference>
<dbReference type="NCBIfam" id="TIGR03570">
    <property type="entry name" value="NeuD_NnaD"/>
    <property type="match status" value="1"/>
</dbReference>
<dbReference type="PROSITE" id="PS00101">
    <property type="entry name" value="HEXAPEP_TRANSFERASES"/>
    <property type="match status" value="1"/>
</dbReference>
<keyword evidence="2 7" id="KW-0808">Transferase</keyword>
<comment type="caution">
    <text evidence="7">The sequence shown here is derived from an EMBL/GenBank/DDBJ whole genome shotgun (WGS) entry which is preliminary data.</text>
</comment>
<keyword evidence="3" id="KW-0677">Repeat</keyword>
<dbReference type="OrthoDB" id="9794407at2"/>
<feature type="binding site" evidence="5">
    <location>
        <position position="144"/>
    </location>
    <ligand>
        <name>acetyl-CoA</name>
        <dbReference type="ChEBI" id="CHEBI:57288"/>
    </ligand>
</feature>
<proteinExistence type="inferred from homology"/>
<dbReference type="AlphaFoldDB" id="A0A853GY76"/>
<evidence type="ECO:0000313" key="8">
    <source>
        <dbReference type="Proteomes" id="UP000554144"/>
    </source>
</evidence>
<feature type="binding site" evidence="5">
    <location>
        <position position="68"/>
    </location>
    <ligand>
        <name>substrate</name>
    </ligand>
</feature>
<dbReference type="RefSeq" id="WP_130038499.1">
    <property type="nucleotide sequence ID" value="NZ_JACCEV010000001.1"/>
</dbReference>
<dbReference type="InterPro" id="IPR020019">
    <property type="entry name" value="AcTrfase_PglD-like"/>
</dbReference>
<dbReference type="EMBL" id="JACCEV010000001">
    <property type="protein sequence ID" value="NYT84329.1"/>
    <property type="molecule type" value="Genomic_DNA"/>
</dbReference>
<dbReference type="InterPro" id="IPR018357">
    <property type="entry name" value="Hexapep_transf_CS"/>
</dbReference>
<reference evidence="7 8" key="1">
    <citation type="submission" date="2020-07" db="EMBL/GenBank/DDBJ databases">
        <title>Taxonomic revisions and descriptions of new bacterial species based on genomic comparisons in the high-G+C-content subgroup of the family Alcaligenaceae.</title>
        <authorList>
            <person name="Szabo A."/>
            <person name="Felfoldi T."/>
        </authorList>
    </citation>
    <scope>NUCLEOTIDE SEQUENCE [LARGE SCALE GENOMIC DNA]</scope>
    <source>
        <strain evidence="7 8">DSM 25667</strain>
    </source>
</reference>